<name>A0ABU9L293_9FLAO</name>
<dbReference type="Pfam" id="PF19578">
    <property type="entry name" value="DUF6090"/>
    <property type="match status" value="1"/>
</dbReference>
<keyword evidence="1" id="KW-1133">Transmembrane helix</keyword>
<dbReference type="EMBL" id="JBCDNA010000002">
    <property type="protein sequence ID" value="MEL4456519.1"/>
    <property type="molecule type" value="Genomic_DNA"/>
</dbReference>
<evidence type="ECO:0000313" key="3">
    <source>
        <dbReference type="Proteomes" id="UP001474120"/>
    </source>
</evidence>
<feature type="transmembrane region" description="Helical" evidence="1">
    <location>
        <begin position="12"/>
        <end position="31"/>
    </location>
</feature>
<organism evidence="2 3">
    <name type="scientific">Lutimonas vermicola</name>
    <dbReference type="NCBI Taxonomy" id="414288"/>
    <lineage>
        <taxon>Bacteria</taxon>
        <taxon>Pseudomonadati</taxon>
        <taxon>Bacteroidota</taxon>
        <taxon>Flavobacteriia</taxon>
        <taxon>Flavobacteriales</taxon>
        <taxon>Flavobacteriaceae</taxon>
        <taxon>Lutimonas</taxon>
    </lineage>
</organism>
<dbReference type="InterPro" id="IPR045749">
    <property type="entry name" value="DUF6090"/>
</dbReference>
<proteinExistence type="predicted"/>
<gene>
    <name evidence="2" type="ORF">AABB81_11470</name>
</gene>
<reference evidence="2 3" key="1">
    <citation type="submission" date="2024-04" db="EMBL/GenBank/DDBJ databases">
        <title>whole genome sequencing of Lutimonas vermicola strain IMCC1616.</title>
        <authorList>
            <person name="Bae S.S."/>
        </authorList>
    </citation>
    <scope>NUCLEOTIDE SEQUENCE [LARGE SCALE GENOMIC DNA]</scope>
    <source>
        <strain evidence="2 3">IMCC1616</strain>
    </source>
</reference>
<keyword evidence="3" id="KW-1185">Reference proteome</keyword>
<comment type="caution">
    <text evidence="2">The sequence shown here is derived from an EMBL/GenBank/DDBJ whole genome shotgun (WGS) entry which is preliminary data.</text>
</comment>
<sequence length="234" mass="27562">MADDNKPLKYMRYAVGEIVLVVIGILIALQINNWNEMRKLQNTMKSIYSIIKTDLQSDVKNIDLVIAEMAPRDSIFKRVINNDMTKDDYLNCENCCFILYGFPDITLNMRGVKLLEDNGAVFDSHQDSLSIEISNFYAYFNTEIGVAVEEVNIDFEDNYSYFKNNKAWFKDYIKKVKSDELIIYQLTSSDYINRVSSFYMLYYENYQGESYLEHLRNYKENALFLIEKINKKIK</sequence>
<protein>
    <submittedName>
        <fullName evidence="2">DUF6090 family protein</fullName>
    </submittedName>
</protein>
<dbReference type="Proteomes" id="UP001474120">
    <property type="component" value="Unassembled WGS sequence"/>
</dbReference>
<keyword evidence="1" id="KW-0812">Transmembrane</keyword>
<keyword evidence="1" id="KW-0472">Membrane</keyword>
<evidence type="ECO:0000313" key="2">
    <source>
        <dbReference type="EMBL" id="MEL4456519.1"/>
    </source>
</evidence>
<evidence type="ECO:0000256" key="1">
    <source>
        <dbReference type="SAM" id="Phobius"/>
    </source>
</evidence>
<accession>A0ABU9L293</accession>